<evidence type="ECO:0000256" key="16">
    <source>
        <dbReference type="SAM" id="Phobius"/>
    </source>
</evidence>
<geneLocation type="mitochondrion" evidence="17"/>
<evidence type="ECO:0000313" key="17">
    <source>
        <dbReference type="EMBL" id="AXS65578.1"/>
    </source>
</evidence>
<evidence type="ECO:0000256" key="7">
    <source>
        <dbReference type="ARBA" id="ARBA00022692"/>
    </source>
</evidence>
<reference evidence="17" key="1">
    <citation type="journal article" date="2018" name="J. ISSAAS">
        <title>The contribution of mitochondrial metagenomics to large-scale data mining and phylogenetic analysis of Coleoptera.</title>
        <authorList>
            <person name="Miller K."/>
            <person name="Linard B."/>
            <person name="Motyka M."/>
            <person name="Bocek M."/>
            <person name="Vogler A.P."/>
        </authorList>
    </citation>
    <scope>NUCLEOTIDE SEQUENCE</scope>
</reference>
<feature type="transmembrane region" description="Helical" evidence="16">
    <location>
        <begin position="46"/>
        <end position="66"/>
    </location>
</feature>
<evidence type="ECO:0000256" key="8">
    <source>
        <dbReference type="ARBA" id="ARBA00022967"/>
    </source>
</evidence>
<dbReference type="AlphaFoldDB" id="A0A346RHN1"/>
<organism evidence="17">
    <name type="scientific">Cleroidea sp. 4 KM-2017</name>
    <dbReference type="NCBI Taxonomy" id="2219309"/>
    <lineage>
        <taxon>Eukaryota</taxon>
        <taxon>Metazoa</taxon>
        <taxon>Ecdysozoa</taxon>
        <taxon>Arthropoda</taxon>
        <taxon>Hexapoda</taxon>
        <taxon>Insecta</taxon>
        <taxon>Pterygota</taxon>
        <taxon>Neoptera</taxon>
        <taxon>Endopterygota</taxon>
        <taxon>Coleoptera</taxon>
        <taxon>Polyphaga</taxon>
        <taxon>Cucujiformia</taxon>
    </lineage>
</organism>
<keyword evidence="7 16" id="KW-0812">Transmembrane</keyword>
<gene>
    <name evidence="17" type="primary">nad6</name>
</gene>
<evidence type="ECO:0000256" key="14">
    <source>
        <dbReference type="ARBA" id="ARBA00031019"/>
    </source>
</evidence>
<feature type="transmembrane region" description="Helical" evidence="16">
    <location>
        <begin position="78"/>
        <end position="99"/>
    </location>
</feature>
<keyword evidence="12 17" id="KW-0496">Mitochondrion</keyword>
<evidence type="ECO:0000256" key="12">
    <source>
        <dbReference type="ARBA" id="ARBA00023128"/>
    </source>
</evidence>
<dbReference type="EMBL" id="MG193418">
    <property type="protein sequence ID" value="AXS65578.1"/>
    <property type="molecule type" value="Genomic_DNA"/>
</dbReference>
<evidence type="ECO:0000256" key="11">
    <source>
        <dbReference type="ARBA" id="ARBA00023027"/>
    </source>
</evidence>
<evidence type="ECO:0000256" key="3">
    <source>
        <dbReference type="ARBA" id="ARBA00012944"/>
    </source>
</evidence>
<dbReference type="GO" id="GO:0031966">
    <property type="term" value="C:mitochondrial membrane"/>
    <property type="evidence" value="ECO:0007669"/>
    <property type="project" value="UniProtKB-SubCell"/>
</dbReference>
<keyword evidence="11" id="KW-0520">NAD</keyword>
<evidence type="ECO:0000256" key="6">
    <source>
        <dbReference type="ARBA" id="ARBA00022660"/>
    </source>
</evidence>
<proteinExistence type="inferred from homology"/>
<protein>
    <recommendedName>
        <fullName evidence="4">NADH-ubiquinone oxidoreductase chain 6</fullName>
        <ecNumber evidence="3">7.1.1.2</ecNumber>
    </recommendedName>
    <alternativeName>
        <fullName evidence="14">NADH dehydrogenase subunit 6</fullName>
    </alternativeName>
</protein>
<comment type="catalytic activity">
    <reaction evidence="15">
        <text>a ubiquinone + NADH + 5 H(+)(in) = a ubiquinol + NAD(+) + 4 H(+)(out)</text>
        <dbReference type="Rhea" id="RHEA:29091"/>
        <dbReference type="Rhea" id="RHEA-COMP:9565"/>
        <dbReference type="Rhea" id="RHEA-COMP:9566"/>
        <dbReference type="ChEBI" id="CHEBI:15378"/>
        <dbReference type="ChEBI" id="CHEBI:16389"/>
        <dbReference type="ChEBI" id="CHEBI:17976"/>
        <dbReference type="ChEBI" id="CHEBI:57540"/>
        <dbReference type="ChEBI" id="CHEBI:57945"/>
        <dbReference type="EC" id="7.1.1.2"/>
    </reaction>
</comment>
<evidence type="ECO:0000256" key="4">
    <source>
        <dbReference type="ARBA" id="ARBA00021095"/>
    </source>
</evidence>
<evidence type="ECO:0000256" key="1">
    <source>
        <dbReference type="ARBA" id="ARBA00004225"/>
    </source>
</evidence>
<comment type="similarity">
    <text evidence="2">Belongs to the complex I subunit 6 family.</text>
</comment>
<keyword evidence="8" id="KW-1278">Translocase</keyword>
<keyword evidence="9" id="KW-0249">Electron transport</keyword>
<evidence type="ECO:0000256" key="13">
    <source>
        <dbReference type="ARBA" id="ARBA00023136"/>
    </source>
</evidence>
<keyword evidence="10 16" id="KW-1133">Transmembrane helix</keyword>
<evidence type="ECO:0000256" key="9">
    <source>
        <dbReference type="ARBA" id="ARBA00022982"/>
    </source>
</evidence>
<keyword evidence="13 16" id="KW-0472">Membrane</keyword>
<feature type="transmembrane region" description="Helical" evidence="16">
    <location>
        <begin position="136"/>
        <end position="156"/>
    </location>
</feature>
<dbReference type="InterPro" id="IPR050269">
    <property type="entry name" value="ComplexI_Subunit6"/>
</dbReference>
<evidence type="ECO:0000256" key="2">
    <source>
        <dbReference type="ARBA" id="ARBA00005698"/>
    </source>
</evidence>
<sequence>MSFILIINLLVSFSIIFMKHPLSMGATLLLQTVLTALIIGTLNLTFWFSYILALIMIGGMLILFIYMTSIASNEKFKFSMLLMTIYMSIMSLSMITLLSDQYLWNLKMMNFEMNSFQSIMQFNLTLNKFTNFPNNLMMYLTIIYLFVTLIAVVKITKKNQGPLRHMN</sequence>
<name>A0A346RHN1_9CUCU</name>
<evidence type="ECO:0000256" key="10">
    <source>
        <dbReference type="ARBA" id="ARBA00022989"/>
    </source>
</evidence>
<dbReference type="GO" id="GO:0008137">
    <property type="term" value="F:NADH dehydrogenase (ubiquinone) activity"/>
    <property type="evidence" value="ECO:0007669"/>
    <property type="project" value="UniProtKB-EC"/>
</dbReference>
<evidence type="ECO:0000256" key="5">
    <source>
        <dbReference type="ARBA" id="ARBA00022448"/>
    </source>
</evidence>
<dbReference type="PANTHER" id="PTHR11435">
    <property type="entry name" value="NADH UBIQUINONE OXIDOREDUCTASE SUBUNIT ND6"/>
    <property type="match status" value="1"/>
</dbReference>
<comment type="subcellular location">
    <subcellularLocation>
        <location evidence="1">Mitochondrion membrane</location>
        <topology evidence="1">Multi-pass membrane protein</topology>
    </subcellularLocation>
</comment>
<dbReference type="EC" id="7.1.1.2" evidence="3"/>
<keyword evidence="6" id="KW-0679">Respiratory chain</keyword>
<keyword evidence="5" id="KW-0813">Transport</keyword>
<accession>A0A346RHN1</accession>
<evidence type="ECO:0000256" key="15">
    <source>
        <dbReference type="ARBA" id="ARBA00049551"/>
    </source>
</evidence>
<dbReference type="PANTHER" id="PTHR11435:SF1">
    <property type="entry name" value="NADH-UBIQUINONE OXIDOREDUCTASE CHAIN 6"/>
    <property type="match status" value="1"/>
</dbReference>